<dbReference type="PIRSF" id="PIRSF034961">
    <property type="entry name" value="UCP034961_SH3_2"/>
    <property type="match status" value="1"/>
</dbReference>
<evidence type="ECO:0000313" key="4">
    <source>
        <dbReference type="Proteomes" id="UP000659344"/>
    </source>
</evidence>
<keyword evidence="1" id="KW-0728">SH3 domain</keyword>
<feature type="domain" description="SH3" evidence="2">
    <location>
        <begin position="61"/>
        <end position="116"/>
    </location>
</feature>
<dbReference type="InterPro" id="IPR014593">
    <property type="entry name" value="UCP034961_SH3_2"/>
</dbReference>
<evidence type="ECO:0000256" key="1">
    <source>
        <dbReference type="ARBA" id="ARBA00022443"/>
    </source>
</evidence>
<name>A0ABQ1YKB5_9BACL</name>
<dbReference type="SUPFAM" id="SSF50044">
    <property type="entry name" value="SH3-domain"/>
    <property type="match status" value="2"/>
</dbReference>
<protein>
    <recommendedName>
        <fullName evidence="2">SH3 domain-containing protein</fullName>
    </recommendedName>
</protein>
<reference evidence="4" key="1">
    <citation type="journal article" date="2019" name="Int. J. Syst. Evol. Microbiol.">
        <title>The Global Catalogue of Microorganisms (GCM) 10K type strain sequencing project: providing services to taxonomists for standard genome sequencing and annotation.</title>
        <authorList>
            <consortium name="The Broad Institute Genomics Platform"/>
            <consortium name="The Broad Institute Genome Sequencing Center for Infectious Disease"/>
            <person name="Wu L."/>
            <person name="Ma J."/>
        </authorList>
    </citation>
    <scope>NUCLEOTIDE SEQUENCE [LARGE SCALE GENOMIC DNA]</scope>
    <source>
        <strain evidence="4">CGMCC 1.12769</strain>
    </source>
</reference>
<sequence>MQHYTVIKDHISSYPDPIILRKEQEVLYGKEDTQFPNWIFCTSMATQKEGWVPKQILTTPNKQGIAMATKDYSAHELTANQGDLLLGLEHLNDWTYCKTENDEYGWIPTFCLSASN</sequence>
<evidence type="ECO:0000313" key="3">
    <source>
        <dbReference type="EMBL" id="GGH28979.1"/>
    </source>
</evidence>
<comment type="caution">
    <text evidence="3">The sequence shown here is derived from an EMBL/GenBank/DDBJ whole genome shotgun (WGS) entry which is preliminary data.</text>
</comment>
<organism evidence="3 4">
    <name type="scientific">Paenibacillus segetis</name>
    <dbReference type="NCBI Taxonomy" id="1325360"/>
    <lineage>
        <taxon>Bacteria</taxon>
        <taxon>Bacillati</taxon>
        <taxon>Bacillota</taxon>
        <taxon>Bacilli</taxon>
        <taxon>Bacillales</taxon>
        <taxon>Paenibacillaceae</taxon>
        <taxon>Paenibacillus</taxon>
    </lineage>
</organism>
<dbReference type="InterPro" id="IPR036028">
    <property type="entry name" value="SH3-like_dom_sf"/>
</dbReference>
<dbReference type="Pfam" id="PF07653">
    <property type="entry name" value="SH3_2"/>
    <property type="match status" value="1"/>
</dbReference>
<accession>A0ABQ1YKB5</accession>
<proteinExistence type="predicted"/>
<evidence type="ECO:0000259" key="2">
    <source>
        <dbReference type="PROSITE" id="PS50002"/>
    </source>
</evidence>
<dbReference type="EMBL" id="BMFT01000001">
    <property type="protein sequence ID" value="GGH28979.1"/>
    <property type="molecule type" value="Genomic_DNA"/>
</dbReference>
<dbReference type="RefSeq" id="WP_188540396.1">
    <property type="nucleotide sequence ID" value="NZ_BMFT01000001.1"/>
</dbReference>
<keyword evidence="4" id="KW-1185">Reference proteome</keyword>
<dbReference type="Proteomes" id="UP000659344">
    <property type="component" value="Unassembled WGS sequence"/>
</dbReference>
<gene>
    <name evidence="3" type="ORF">GCM10008013_31310</name>
</gene>
<dbReference type="InterPro" id="IPR001452">
    <property type="entry name" value="SH3_domain"/>
</dbReference>
<dbReference type="PROSITE" id="PS50002">
    <property type="entry name" value="SH3"/>
    <property type="match status" value="1"/>
</dbReference>